<feature type="region of interest" description="Disordered" evidence="6">
    <location>
        <begin position="1"/>
        <end position="395"/>
    </location>
</feature>
<dbReference type="EMBL" id="BKCJ010000005">
    <property type="protein sequence ID" value="GEU28387.1"/>
    <property type="molecule type" value="Genomic_DNA"/>
</dbReference>
<feature type="compositionally biased region" description="Basic residues" evidence="6">
    <location>
        <begin position="1283"/>
        <end position="1301"/>
    </location>
</feature>
<feature type="region of interest" description="Disordered" evidence="6">
    <location>
        <begin position="465"/>
        <end position="733"/>
    </location>
</feature>
<feature type="compositionally biased region" description="Basic residues" evidence="6">
    <location>
        <begin position="3423"/>
        <end position="3442"/>
    </location>
</feature>
<feature type="region of interest" description="Disordered" evidence="6">
    <location>
        <begin position="4746"/>
        <end position="4803"/>
    </location>
</feature>
<evidence type="ECO:0000313" key="7">
    <source>
        <dbReference type="EMBL" id="GEU28387.1"/>
    </source>
</evidence>
<feature type="compositionally biased region" description="Low complexity" evidence="6">
    <location>
        <begin position="1903"/>
        <end position="1921"/>
    </location>
</feature>
<feature type="region of interest" description="Disordered" evidence="6">
    <location>
        <begin position="829"/>
        <end position="849"/>
    </location>
</feature>
<feature type="region of interest" description="Disordered" evidence="6">
    <location>
        <begin position="2711"/>
        <end position="2743"/>
    </location>
</feature>
<feature type="compositionally biased region" description="Low complexity" evidence="6">
    <location>
        <begin position="1179"/>
        <end position="1188"/>
    </location>
</feature>
<feature type="region of interest" description="Disordered" evidence="6">
    <location>
        <begin position="2327"/>
        <end position="2445"/>
    </location>
</feature>
<gene>
    <name evidence="7" type="ORF">Tci_000365</name>
</gene>
<feature type="compositionally biased region" description="Basic residues" evidence="6">
    <location>
        <begin position="829"/>
        <end position="842"/>
    </location>
</feature>
<feature type="compositionally biased region" description="Low complexity" evidence="6">
    <location>
        <begin position="3038"/>
        <end position="3051"/>
    </location>
</feature>
<feature type="compositionally biased region" description="Basic residues" evidence="6">
    <location>
        <begin position="2947"/>
        <end position="2957"/>
    </location>
</feature>
<evidence type="ECO:0000256" key="3">
    <source>
        <dbReference type="ARBA" id="ARBA00022670"/>
    </source>
</evidence>
<feature type="region of interest" description="Disordered" evidence="6">
    <location>
        <begin position="2904"/>
        <end position="3127"/>
    </location>
</feature>
<protein>
    <submittedName>
        <fullName evidence="7">Two-component system sensor histidine kinase/response regulator</fullName>
    </submittedName>
</protein>
<dbReference type="PANTHER" id="PTHR38469">
    <property type="entry name" value="PERIPLASMIC PEPTIDASE SUBFAMILY S1B"/>
    <property type="match status" value="1"/>
</dbReference>
<feature type="compositionally biased region" description="Basic and acidic residues" evidence="6">
    <location>
        <begin position="3258"/>
        <end position="3277"/>
    </location>
</feature>
<feature type="compositionally biased region" description="Basic residues" evidence="6">
    <location>
        <begin position="3455"/>
        <end position="3464"/>
    </location>
</feature>
<feature type="compositionally biased region" description="Basic residues" evidence="6">
    <location>
        <begin position="4691"/>
        <end position="4702"/>
    </location>
</feature>
<evidence type="ECO:0000256" key="1">
    <source>
        <dbReference type="ARBA" id="ARBA00010491"/>
    </source>
</evidence>
<dbReference type="Pfam" id="PF10459">
    <property type="entry name" value="Peptidase_S46"/>
    <property type="match status" value="1"/>
</dbReference>
<feature type="region of interest" description="Disordered" evidence="6">
    <location>
        <begin position="1063"/>
        <end position="1326"/>
    </location>
</feature>
<feature type="compositionally biased region" description="Basic residues" evidence="6">
    <location>
        <begin position="714"/>
        <end position="733"/>
    </location>
</feature>
<feature type="compositionally biased region" description="Basic and acidic residues" evidence="6">
    <location>
        <begin position="1137"/>
        <end position="1157"/>
    </location>
</feature>
<feature type="compositionally biased region" description="Low complexity" evidence="6">
    <location>
        <begin position="3469"/>
        <end position="3483"/>
    </location>
</feature>
<keyword evidence="2" id="KW-0031">Aminopeptidase</keyword>
<feature type="compositionally biased region" description="Basic and acidic residues" evidence="6">
    <location>
        <begin position="3103"/>
        <end position="3113"/>
    </location>
</feature>
<feature type="region of interest" description="Disordered" evidence="6">
    <location>
        <begin position="2565"/>
        <end position="2642"/>
    </location>
</feature>
<feature type="region of interest" description="Disordered" evidence="6">
    <location>
        <begin position="1743"/>
        <end position="1960"/>
    </location>
</feature>
<feature type="compositionally biased region" description="Basic residues" evidence="6">
    <location>
        <begin position="370"/>
        <end position="382"/>
    </location>
</feature>
<feature type="compositionally biased region" description="Gly residues" evidence="6">
    <location>
        <begin position="352"/>
        <end position="361"/>
    </location>
</feature>
<feature type="compositionally biased region" description="Low complexity" evidence="6">
    <location>
        <begin position="3237"/>
        <end position="3249"/>
    </location>
</feature>
<feature type="compositionally biased region" description="Basic and acidic residues" evidence="6">
    <location>
        <begin position="1825"/>
        <end position="1834"/>
    </location>
</feature>
<dbReference type="InterPro" id="IPR001036">
    <property type="entry name" value="Acrflvin-R"/>
</dbReference>
<feature type="compositionally biased region" description="Low complexity" evidence="6">
    <location>
        <begin position="2974"/>
        <end position="2997"/>
    </location>
</feature>
<feature type="region of interest" description="Disordered" evidence="6">
    <location>
        <begin position="1518"/>
        <end position="1568"/>
    </location>
</feature>
<dbReference type="PANTHER" id="PTHR38469:SF1">
    <property type="entry name" value="PERIPLASMIC PEPTIDASE SUBFAMILY S1B"/>
    <property type="match status" value="1"/>
</dbReference>
<feature type="compositionally biased region" description="Basic residues" evidence="6">
    <location>
        <begin position="1084"/>
        <end position="1094"/>
    </location>
</feature>
<feature type="region of interest" description="Disordered" evidence="6">
    <location>
        <begin position="910"/>
        <end position="974"/>
    </location>
</feature>
<feature type="compositionally biased region" description="Low complexity" evidence="6">
    <location>
        <begin position="2368"/>
        <end position="2381"/>
    </location>
</feature>
<feature type="compositionally biased region" description="Basic and acidic residues" evidence="6">
    <location>
        <begin position="933"/>
        <end position="946"/>
    </location>
</feature>
<feature type="compositionally biased region" description="Basic residues" evidence="6">
    <location>
        <begin position="2565"/>
        <end position="2590"/>
    </location>
</feature>
<evidence type="ECO:0000256" key="4">
    <source>
        <dbReference type="ARBA" id="ARBA00022729"/>
    </source>
</evidence>
<feature type="compositionally biased region" description="Low complexity" evidence="6">
    <location>
        <begin position="159"/>
        <end position="173"/>
    </location>
</feature>
<feature type="region of interest" description="Disordered" evidence="6">
    <location>
        <begin position="3227"/>
        <end position="3339"/>
    </location>
</feature>
<comment type="similarity">
    <text evidence="1">Belongs to the peptidase S46 family.</text>
</comment>
<proteinExistence type="inferred from homology"/>
<dbReference type="GO" id="GO:0006508">
    <property type="term" value="P:proteolysis"/>
    <property type="evidence" value="ECO:0007669"/>
    <property type="project" value="UniProtKB-KW"/>
</dbReference>
<feature type="compositionally biased region" description="Pro residues" evidence="6">
    <location>
        <begin position="1"/>
        <end position="17"/>
    </location>
</feature>
<feature type="compositionally biased region" description="Basic residues" evidence="6">
    <location>
        <begin position="1233"/>
        <end position="1242"/>
    </location>
</feature>
<feature type="compositionally biased region" description="Basic and acidic residues" evidence="6">
    <location>
        <begin position="185"/>
        <end position="202"/>
    </location>
</feature>
<keyword evidence="7" id="KW-0808">Transferase</keyword>
<feature type="compositionally biased region" description="Basic and acidic residues" evidence="6">
    <location>
        <begin position="116"/>
        <end position="125"/>
    </location>
</feature>
<feature type="compositionally biased region" description="Gly residues" evidence="6">
    <location>
        <begin position="2382"/>
        <end position="2395"/>
    </location>
</feature>
<dbReference type="Pfam" id="PF00873">
    <property type="entry name" value="ACR_tran"/>
    <property type="match status" value="1"/>
</dbReference>
<feature type="region of interest" description="Disordered" evidence="6">
    <location>
        <begin position="1684"/>
        <end position="1713"/>
    </location>
</feature>
<feature type="compositionally biased region" description="Basic residues" evidence="6">
    <location>
        <begin position="2332"/>
        <end position="2352"/>
    </location>
</feature>
<feature type="compositionally biased region" description="Low complexity" evidence="6">
    <location>
        <begin position="2733"/>
        <end position="2743"/>
    </location>
</feature>
<comment type="caution">
    <text evidence="7">The sequence shown here is derived from an EMBL/GenBank/DDBJ whole genome shotgun (WGS) entry which is preliminary data.</text>
</comment>
<accession>A0A699GFJ6</accession>
<organism evidence="7">
    <name type="scientific">Tanacetum cinerariifolium</name>
    <name type="common">Dalmatian daisy</name>
    <name type="synonym">Chrysanthemum cinerariifolium</name>
    <dbReference type="NCBI Taxonomy" id="118510"/>
    <lineage>
        <taxon>Eukaryota</taxon>
        <taxon>Viridiplantae</taxon>
        <taxon>Streptophyta</taxon>
        <taxon>Embryophyta</taxon>
        <taxon>Tracheophyta</taxon>
        <taxon>Spermatophyta</taxon>
        <taxon>Magnoliopsida</taxon>
        <taxon>eudicotyledons</taxon>
        <taxon>Gunneridae</taxon>
        <taxon>Pentapetalae</taxon>
        <taxon>asterids</taxon>
        <taxon>campanulids</taxon>
        <taxon>Asterales</taxon>
        <taxon>Asteraceae</taxon>
        <taxon>Asteroideae</taxon>
        <taxon>Anthemideae</taxon>
        <taxon>Anthemidinae</taxon>
        <taxon>Tanacetum</taxon>
    </lineage>
</organism>
<feature type="compositionally biased region" description="Basic residues" evidence="6">
    <location>
        <begin position="3588"/>
        <end position="3598"/>
    </location>
</feature>
<feature type="compositionally biased region" description="Gly residues" evidence="6">
    <location>
        <begin position="385"/>
        <end position="395"/>
    </location>
</feature>
<dbReference type="GO" id="GO:0008239">
    <property type="term" value="F:dipeptidyl-peptidase activity"/>
    <property type="evidence" value="ECO:0007669"/>
    <property type="project" value="InterPro"/>
</dbReference>
<feature type="compositionally biased region" description="Basic residues" evidence="6">
    <location>
        <begin position="3628"/>
        <end position="3647"/>
    </location>
</feature>
<dbReference type="Gene3D" id="2.40.10.10">
    <property type="entry name" value="Trypsin-like serine proteases"/>
    <property type="match status" value="1"/>
</dbReference>
<feature type="region of interest" description="Disordered" evidence="6">
    <location>
        <begin position="2499"/>
        <end position="2526"/>
    </location>
</feature>
<feature type="compositionally biased region" description="Basic and acidic residues" evidence="6">
    <location>
        <begin position="628"/>
        <end position="637"/>
    </location>
</feature>
<name>A0A699GFJ6_TANCI</name>
<keyword evidence="4" id="KW-0732">Signal</keyword>
<feature type="compositionally biased region" description="Basic and acidic residues" evidence="6">
    <location>
        <begin position="476"/>
        <end position="492"/>
    </location>
</feature>
<feature type="compositionally biased region" description="Low complexity" evidence="6">
    <location>
        <begin position="3317"/>
        <end position="3333"/>
    </location>
</feature>
<dbReference type="GO" id="GO:0070009">
    <property type="term" value="F:serine-type aminopeptidase activity"/>
    <property type="evidence" value="ECO:0007669"/>
    <property type="project" value="InterPro"/>
</dbReference>
<feature type="compositionally biased region" description="Basic residues" evidence="6">
    <location>
        <begin position="3302"/>
        <end position="3311"/>
    </location>
</feature>
<evidence type="ECO:0000256" key="2">
    <source>
        <dbReference type="ARBA" id="ARBA00022438"/>
    </source>
</evidence>
<feature type="compositionally biased region" description="Low complexity" evidence="6">
    <location>
        <begin position="3519"/>
        <end position="3530"/>
    </location>
</feature>
<feature type="compositionally biased region" description="Low complexity" evidence="6">
    <location>
        <begin position="2917"/>
        <end position="2938"/>
    </location>
</feature>
<feature type="compositionally biased region" description="Low complexity" evidence="6">
    <location>
        <begin position="1539"/>
        <end position="1551"/>
    </location>
</feature>
<dbReference type="SUPFAM" id="SSF56954">
    <property type="entry name" value="Outer membrane efflux proteins (OEP)"/>
    <property type="match status" value="1"/>
</dbReference>
<dbReference type="Gene3D" id="1.20.1600.10">
    <property type="entry name" value="Outer membrane efflux proteins (OEP)"/>
    <property type="match status" value="1"/>
</dbReference>
<dbReference type="GO" id="GO:0015562">
    <property type="term" value="F:efflux transmembrane transporter activity"/>
    <property type="evidence" value="ECO:0007669"/>
    <property type="project" value="InterPro"/>
</dbReference>
<dbReference type="SUPFAM" id="SSF50494">
    <property type="entry name" value="Trypsin-like serine proteases"/>
    <property type="match status" value="1"/>
</dbReference>
<evidence type="ECO:0000256" key="5">
    <source>
        <dbReference type="ARBA" id="ARBA00022801"/>
    </source>
</evidence>
<feature type="compositionally biased region" description="Low complexity" evidence="6">
    <location>
        <begin position="568"/>
        <end position="580"/>
    </location>
</feature>
<feature type="compositionally biased region" description="Basic residues" evidence="6">
    <location>
        <begin position="947"/>
        <end position="962"/>
    </location>
</feature>
<feature type="compositionally biased region" description="Basic and acidic residues" evidence="6">
    <location>
        <begin position="506"/>
        <end position="516"/>
    </location>
</feature>
<feature type="compositionally biased region" description="Basic and acidic residues" evidence="6">
    <location>
        <begin position="760"/>
        <end position="774"/>
    </location>
</feature>
<feature type="compositionally biased region" description="Basic and acidic residues" evidence="6">
    <location>
        <begin position="1870"/>
        <end position="1885"/>
    </location>
</feature>
<feature type="compositionally biased region" description="Low complexity" evidence="6">
    <location>
        <begin position="3402"/>
        <end position="3412"/>
    </location>
</feature>
<dbReference type="GO" id="GO:0016020">
    <property type="term" value="C:membrane"/>
    <property type="evidence" value="ECO:0007669"/>
    <property type="project" value="InterPro"/>
</dbReference>
<dbReference type="GO" id="GO:0016301">
    <property type="term" value="F:kinase activity"/>
    <property type="evidence" value="ECO:0007669"/>
    <property type="project" value="UniProtKB-KW"/>
</dbReference>
<keyword evidence="5" id="KW-0378">Hydrolase</keyword>
<feature type="compositionally biased region" description="Basic residues" evidence="6">
    <location>
        <begin position="3114"/>
        <end position="3127"/>
    </location>
</feature>
<feature type="compositionally biased region" description="Basic and acidic residues" evidence="6">
    <location>
        <begin position="530"/>
        <end position="545"/>
    </location>
</feature>
<feature type="compositionally biased region" description="Basic and acidic residues" evidence="6">
    <location>
        <begin position="3082"/>
        <end position="3095"/>
    </location>
</feature>
<feature type="region of interest" description="Disordered" evidence="6">
    <location>
        <begin position="4674"/>
        <end position="4702"/>
    </location>
</feature>
<feature type="compositionally biased region" description="Low complexity" evidence="6">
    <location>
        <begin position="703"/>
        <end position="712"/>
    </location>
</feature>
<feature type="compositionally biased region" description="Basic residues" evidence="6">
    <location>
        <begin position="923"/>
        <end position="932"/>
    </location>
</feature>
<feature type="region of interest" description="Disordered" evidence="6">
    <location>
        <begin position="3576"/>
        <end position="3725"/>
    </location>
</feature>
<reference evidence="7" key="1">
    <citation type="journal article" date="2019" name="Sci. Rep.">
        <title>Draft genome of Tanacetum cinerariifolium, the natural source of mosquito coil.</title>
        <authorList>
            <person name="Yamashiro T."/>
            <person name="Shiraishi A."/>
            <person name="Satake H."/>
            <person name="Nakayama K."/>
        </authorList>
    </citation>
    <scope>NUCLEOTIDE SEQUENCE</scope>
</reference>
<dbReference type="InterPro" id="IPR043504">
    <property type="entry name" value="Peptidase_S1_PA_chymotrypsin"/>
</dbReference>
<feature type="compositionally biased region" description="Basic residues" evidence="6">
    <location>
        <begin position="1698"/>
        <end position="1707"/>
    </location>
</feature>
<feature type="compositionally biased region" description="Basic residues" evidence="6">
    <location>
        <begin position="3486"/>
        <end position="3516"/>
    </location>
</feature>
<feature type="compositionally biased region" description="Gly residues" evidence="6">
    <location>
        <begin position="144"/>
        <end position="153"/>
    </location>
</feature>
<feature type="compositionally biased region" description="Basic residues" evidence="6">
    <location>
        <begin position="1253"/>
        <end position="1270"/>
    </location>
</feature>
<dbReference type="Pfam" id="PF02321">
    <property type="entry name" value="OEP"/>
    <property type="match status" value="1"/>
</dbReference>
<feature type="compositionally biased region" description="Basic residues" evidence="6">
    <location>
        <begin position="1552"/>
        <end position="1561"/>
    </location>
</feature>
<keyword evidence="7" id="KW-0418">Kinase</keyword>
<keyword evidence="3" id="KW-0645">Protease</keyword>
<feature type="compositionally biased region" description="Basic residues" evidence="6">
    <location>
        <begin position="261"/>
        <end position="275"/>
    </location>
</feature>
<sequence>MAPLLPPRRPAHRLPPLPRRRKPRPAPPRPANIAAAKNRARHNNESIRTVHPAPGSDLAADAGDRPRRPGGVQVPAAVRAAASRFPHHPGADAVPGRQPGGDGADCDGAAGAPVRPDVRPAAHEFHQRRRRLHHHPAVRPGPDAGSGGAGSAGGDQRRFLAAAHRPAGAARVRQGQPGRRAGAHAGDHLRHHAADGGAEHRQHAPGAENFAGVGRGPGHPLRRPASGRAHPGRHQFAGVLRPGTGHPAHRDHVVQLQRRQGQLRRPHARLHHQRQRPTGDGQGLQGPDPHVQERRPGAPVRRGAGGRQRGKRGAGRLGGVRQGQPPGHHPQRPAPAGRQRDRHRGRHQGAPAGTGSGPAGRGEGRGAERPHHRHPRVRRTRGHGAAAGRGDGGAGDFRLLAQRARHRHRQPVGADFPDRRLRQHRALHRRRRRAHGRRPARRQADRLYHHLAHGVADRGIDSAAVHGGRGGAPVPRVRDGAGDHDPDFRRGVTDAGADDVGALAETPRRGKTEPLRDPLPAFLRLGGEPLRPRPDLGDRAQRADAARGAGHHAAHGAAVHRHSQGIVPHAGHGPAAGAPGNRQGRVVRPHGRIAAAGCARHSRRPGRGHPQLRGGRGRRQQQHAPHGQHADQPETRPQRQCAGHHGPPAQSRGADRGPHAVSAADPGSDHRRRNGAYPVPRVDRRGGQRHRERVGDEAGGPDAHQGAAAQRGVGRGRQRQRRLHLHRPRHGVAPVGHRRIDRRRAVQRLRPAHRVHHFHRDQPVPRDPGSEERRHHVAAGPGQPAAAHRFGQGYAAVGGGHHQRAPGAAAGHARGAVPGHHARFRHGQRRVAGHGRRYHPPGRGRDQVPAVGHAHVPGRVGRVPEFAVQSVVADFGGRGVRVHRAGRAVRKLCASAHHFVHLAVGRRGRIAGADDHGPGPGRDRHHRHHPPDRHRQEERDHDDRLCHRGRARRRHGAARRHPPGGAAALPPHHHDHAGRVVCRRAADAGLGRGRGTAPSTGPGHLRRLDRQPAAHAVYHAGDLPGAVRCEPVVAVRQAADRHRSADDRPGAGRHRRVFRAAGGAAAPGGFSDHLGFRQPAWRQPRNHGRQRHAAVRPQSQRGCRGARGAGGHQRQPRGPAGHAAQQPDVPQGQYVRRAGDHPGADVQDPHAGPDLRRRVQRGGPAPVAGDGRGRRGTGRRFAAGRARGTQSVHAQQGRAVDGGRARRHPGHQRQPPARRDPGRRPPAADLHRIGQRRGRAQRRQLPQPGGGLARRHRDPPAGRGRRGGRRGRPEQPGPVQRPAGHHRAGAPAGRRQRHRNGGQRARATAGAAGAVAARRDRVGRQRQHQFHPLVAARNRDHADHFHCTGGAGGERIPAQPARHHHSRRGHHRLAAGHLRRRHGPPVGGAAGRARGGLHGAVHQPVADRRVHTAAVHGRPVRRAVQGVCRHAVGGGDDFAGGVAHHHAHDVRVAAQARPAYQAARPRGARVRAQFRPHPQGLRTWPGLGPVQRVAGDAGIAVRGGPEFLPVCGHPQGRFSAAGYGPDQRRHPRRPEHLVPGHAGQAAPAGQHHQGRSGRGHGRGLYGRAARWRRPVQDLRAGGRSANANYQYTLKSDNQADLKKWATRLAEAMKTQPAMIDVDSDQAENGVETYVTIDKDSASRLGITSKDIDNALYNSFGQRQPQSGGAQGCVRAVQGAAVAHRVQSGRRSHGGDDRHRHRHHRQQRHQYDREFRHGAGGQCVGAGRQGCVVRFCPEHVGHHHGAAVGGGEVRRKRHRHVHQPPGRRTGHHHRLQPDRGCQPVRRHAADRRRGSGNRPAQQCARQLPGIGQDRAGQQQGAAVPDPGRHRGDLHRAGHPVRKPGAPGDGAHHLAFGRRGRRAGAAAVQDGVFHHRPDRDFPPDRHRQEKRHPDHRLRTGGGTGARPVAPGRRARGMPAALPPDFDDHRGRGAGRAAAGDRLRRRLGAAPPAGRDHRRRPDRQPAADLIHHAGGVHPDGQAASPQPFRTTLEQNSRRAGNCGAHHTMSKHAPSLRYSTVVPALMAAMLLGGCAVGPAYRVPATPAPAAFKETAPAAEKAAAGWTVAAPADMLERGPWWELFGDAQLNALAQGIEVDNQNVAVAAANYAQARALVAEQRAALFPVVDLSATANRSGGGSSQVANTYRTSIGASWEPDIWGRLRAGTTYAEAGLQASAADLAAARLSAQGELAANYLSLRMTDAQKALLDATTQGYERVLQITQNRFDAGVTARSDLLQAQTQLANARIDQVTLTRQRATLEHAIAVLLGRAASDFAIAPAEWKVVVPDVPTGVPSTLLQRRPDIAAAERRRHRRLVQRVQQLVVAGPVGRADAVRRRRHQGPRGRRRSRARRRHCQLSPDRAHRLCGRGKPAVGHARAGAAAGTAPGGIGSGRPGGGAATESLPCRPGQLHRGRDRADHRAQRPAFADPGPGRPPDHGSGADPVPGRRLARGGRLIMEAAGDSGAAGGTRFAIMIRQRAAGERLRLRGGAAPRSGPAVHPAAAAAARHPHDRGRTGARYTHRSRPRVRGAGPQRLRFRRPTLHRAAAGHQRRPSSDRQIFSRAGRLWRRGGGGHRAVGHRRRRHHRPGCHPRCGRPDAGAVAGIGPFRSDARQRDCRQGSGHRRAALRNGGGTGQVAPPQGRRAGRFAVRRRGGRVSGPGHQPAQCAAAAVPATAAANGRQFCRLQAQYRDAPHRPPHQAAPVRHAARLRALARRQSGRGGTAVQGAADRRDQLFPRPARARTAAPERALYAADLRHRPRWRRHRPRAPGGVRPGHCRRNVSRAPAAVFHAQGQRRLPHPQGPAQFHHLRAPERDFRSAVYQARYPVLPQPADLLHPQAAGAVDTAVPLRAQAGRLAGAGHRRYAGPFQRAVCAAGRQQPRVPAARRRSRSRHQLFSYARYQRRAARSLPAECTHHERQSANPGRAAAAPQARAGGRPAQRAWRHPVYPRPHRRLSRAGRRQGQLEHPRHGARRTAPRTGRPAGQCARSDGRSAAAQRAAGRYRHGDLFQQPVAGAASPRACRRAPRAGAGAAAGAGAPGNPGRARRNAGFARGTQIGQRGTAVDQRGTAVHQRGIDHLQGGDAVAERRAVHGERRTAVESGRPVADQRRHEESPQQHRHRHHLPRRRAAHPPVYRPGHADLQAHSHRPATPALRHRQRPRLPHAGSGCRERAAHAGGVRKTCGHAQRRLVQRAYPAVPHGGQRDRRRGGHLHQYHRVQAPGIAVAAGAKQHGGDGAVGRGTAAAGRCRQQRPAPLARTAGEPDRARYAEHGAGRDADRARSRRSGARPLRGALRPGAGRLSVAGRRRLHHPRQRGGERTAGTAARHAARQAPGAVRGAGGAGAVAALPGRAARAWPGRRARVAAVRYARRRRRPAGAPGGQPRSPGAQVPRDPDRHRQRRRARVGPPARLPGARQHGRGCDGVRRQSRHRLRQPRLYHAHRLSGRRSAGPQPALSRPSRRPSARLSRRSDALPGGRRQVAGRGVQPPARRHPVRGGRIAHRDPRRGRRHQPLHRRVLRYHGAPAGRGRPAGAVARPRCAGGCAHGRTDGGQSPAHHGNRRAQAHRSRAARIARPVAQAGRAPGVGQGRRAQAHRARHPRRTGTEPAGAAHRYLDAGRAGRRAPPAPAPARQRRPGTTRYHHPQRARHHERAAPGRAGPGPAGGHRVAGGGIPQAQRHRVRPGAAARGGFCGHRPGTRDRAVPQPAGSAEQRASPCAGQPRGHHAGRAWRPAHIQRGRQRHRPGPGPAGQDRVVRLDRHGATRPLAGRQRAFILLKKLAMSVAMICAAAAHADEGQWQPYQLPQLKSELKKIGIAIPAEKLADLSKHPMSAIVSLGGCSASFVSSAGLVVTNHHCAYGAIQRNSTPEHNYIEHGFLAKTRAEELPGGPNTLVYVTDKVENVTARVLQDVTPSMSGKQRHDTVEKAIKALIAECESDKAYRCSVPAFHRGLEYYRIRQMLIRDVRLVYAPADMIGNFGGDIDNYEWPRQGGDYSFLRAYVGKDGRPADPSPDNVPYQSKDFLVVSAAGLKNGDPVLLAGYPGRTSRYKLPSEVRAARDVTFPQRVAEIQADLDVIAAATRGSAASAVRYASVAKSLNNVMKKAQGLSDGFKRKDIAAIKDAQDAEFRAWYAAQPGKSPQLLAELDAVIAADIALSDEEFGYAVAMTGDLLKSASTLVRLAHESAKPDAEREIGYQQRDASIIKARLNRLEQSYVASVDQARFAAALQRYARLPKSMHVQGLDALLPAPDAVPALYAGSQLGDTATRVGWMGKDAAAITASSDAFLQLAQKVDGVSQSLKDRRAELDGNLERVIPQYMAAVIAWKKSQGKPVYPDANSTLRVTYGTVAPYSPADGIVKGPFTTVEGIVQKHTGKDPFNAPQKLLDAIKARRYGQFKDPVLGTVPVDFLTSADTTGGNSGSAVMNRNGELIGLNFDSTYESITKDWYFDRDITRAIHMDIRPAGVFEPAAAPGGFRDDPARGAVVPAVGGHRVAQYPPEPLGLAVRHHLVGHLWPGVFRLAPVRRHGPAAGVHRGVRLRLAPVAAWRRPPRCIAGNRARCARALAGGRRLVCRLYRAGVVPQDLDRHRRAACRRFSHGRQPGGAAAAVARPACRLAAGAVAAAGMAVTATAGWCSSDCARGAVEGGHPGYGVVGQDHAGRCAGRQLRYRVGARIPARVRRCRSTDTGGGGPDPYRPHPARARRRRHGASRGLSVLRYHAVDDGRVQPPLLRRHRRPAGAAGRLSLPGLRRDAGHRARHPVGGRWPATRIGTGQRDHQRHADGGTGPARHCLPAGGGRPRRAPDAGQAPSCGTALKVELRRHAPGARGARHQVAAQVGRDVAPVKLVEGVVDAGAQRGGHAADARGVGGRQVDHVVLGHEHRVLRIERLLARVLPVGADIQSADLGHRVIGIYRRFERSHVGHALAVHAGRSRAALFRIERGGGDAHRQVAGGAAVERHFQSAVLRLAVAHEGVGRVGVFQALADLEQRHRGAEVRAYVGFDARFHLLRLRRRQGAALVAGFQRRDAAVLEALRVRRVCHHVGTHVVYQRHAGQPESEVGAGIGQQDLVLVRTHVFVAAHLHITRPGVQRQLRVQAHDVLREQRAFIGVAAFEYGAAGARRGRHHYRMQRGAKRRVMLDAGGGKAPLQQRLHRQRRLLFAFADVVVDVVVAIAAEAGVQVLGAAAVREGRVVVALEGVLVGADGGAPRGRERVFEAGAEIAADGFHRPRPRLVVEHGVGIDVRQRGVVQQLEAGRGQLRLALVVGVDLQQRLRRDAPVERARDELAVAVGALDDRAQALGGHVDAVAEAGVLEAAAQVGRAVQRAALARFQHDGAQRSIGGALGHVVEHTAGRGHAGLQAGQAFQHFQPLLVFQRDLRVARDGHAVLAVARTVIELEAADRELLGVADGVVGVGQAGVVAGRVGGGADLQVQHLLRRDHAQRCRGFQQRRIGKTADGRGAGAGLGGADHDFGQRLFGLGGSGMTRQGLEHRQGDDGDGKVGCGHICSLLVRAGSREESHQRRGGPTFALSFAGIIQIRYEGYLSPGKFQDP</sequence>
<evidence type="ECO:0000256" key="6">
    <source>
        <dbReference type="SAM" id="MobiDB-lite"/>
    </source>
</evidence>
<feature type="compositionally biased region" description="Basic residues" evidence="6">
    <location>
        <begin position="126"/>
        <end position="137"/>
    </location>
</feature>
<feature type="compositionally biased region" description="Low complexity" evidence="6">
    <location>
        <begin position="3378"/>
        <end position="3388"/>
    </location>
</feature>
<dbReference type="InterPro" id="IPR009003">
    <property type="entry name" value="Peptidase_S1_PA"/>
</dbReference>
<feature type="compositionally biased region" description="Low complexity" evidence="6">
    <location>
        <begin position="1808"/>
        <end position="1821"/>
    </location>
</feature>
<dbReference type="InterPro" id="IPR003423">
    <property type="entry name" value="OMP_efflux"/>
</dbReference>
<dbReference type="Gene3D" id="2.20.200.10">
    <property type="entry name" value="Outer membrane efflux proteins (OEP)"/>
    <property type="match status" value="1"/>
</dbReference>
<feature type="compositionally biased region" description="Gly residues" evidence="6">
    <location>
        <begin position="3654"/>
        <end position="3669"/>
    </location>
</feature>
<feature type="region of interest" description="Disordered" evidence="6">
    <location>
        <begin position="3368"/>
        <end position="3530"/>
    </location>
</feature>
<feature type="region of interest" description="Disordered" evidence="6">
    <location>
        <begin position="758"/>
        <end position="784"/>
    </location>
</feature>
<feature type="compositionally biased region" description="Low complexity" evidence="6">
    <location>
        <begin position="1302"/>
        <end position="1316"/>
    </location>
</feature>
<dbReference type="InterPro" id="IPR019500">
    <property type="entry name" value="Pep_S46"/>
</dbReference>
<feature type="compositionally biased region" description="Basic residues" evidence="6">
    <location>
        <begin position="549"/>
        <end position="563"/>
    </location>
</feature>